<gene>
    <name evidence="1" type="ORF">LDJ79_07035</name>
</gene>
<reference evidence="2" key="1">
    <citation type="submission" date="2023-07" db="EMBL/GenBank/DDBJ databases">
        <title>Molecular identification of indigenous halophilic bacteria isolated from red sea cost, biodegradation of synthetic dyes and assessment of degraded metabolite toxicity.</title>
        <authorList>
            <person name="Chaieb K."/>
            <person name="Altayb H.N."/>
        </authorList>
    </citation>
    <scope>NUCLEOTIDE SEQUENCE [LARGE SCALE GENOMIC DNA]</scope>
    <source>
        <strain evidence="2">K20</strain>
    </source>
</reference>
<comment type="caution">
    <text evidence="1">The sequence shown here is derived from an EMBL/GenBank/DDBJ whole genome shotgun (WGS) entry which is preliminary data.</text>
</comment>
<dbReference type="PANTHER" id="PTHR30217:SF10">
    <property type="entry name" value="23S RRNA 5-HYDROXYCYTIDINE C2501 SYNTHASE"/>
    <property type="match status" value="1"/>
</dbReference>
<accession>A0ABS7YNL8</accession>
<evidence type="ECO:0000313" key="2">
    <source>
        <dbReference type="Proteomes" id="UP001199044"/>
    </source>
</evidence>
<dbReference type="Pfam" id="PF01136">
    <property type="entry name" value="Peptidase_U32"/>
    <property type="match status" value="2"/>
</dbReference>
<dbReference type="PANTHER" id="PTHR30217">
    <property type="entry name" value="PEPTIDASE U32 FAMILY"/>
    <property type="match status" value="1"/>
</dbReference>
<name>A0ABS7YNL8_9VIBR</name>
<proteinExistence type="predicted"/>
<protein>
    <submittedName>
        <fullName evidence="1">U32 family peptidase</fullName>
    </submittedName>
</protein>
<organism evidence="1 2">
    <name type="scientific">Vibrio tritonius</name>
    <dbReference type="NCBI Taxonomy" id="1435069"/>
    <lineage>
        <taxon>Bacteria</taxon>
        <taxon>Pseudomonadati</taxon>
        <taxon>Pseudomonadota</taxon>
        <taxon>Gammaproteobacteria</taxon>
        <taxon>Vibrionales</taxon>
        <taxon>Vibrionaceae</taxon>
        <taxon>Vibrio</taxon>
    </lineage>
</organism>
<dbReference type="InterPro" id="IPR001539">
    <property type="entry name" value="Peptidase_U32"/>
</dbReference>
<evidence type="ECO:0000313" key="1">
    <source>
        <dbReference type="EMBL" id="MCA2015860.1"/>
    </source>
</evidence>
<sequence length="665" mass="74710">MSKSQFELLAPGGDLESIKAAIVAGADAIYCGLERFNARNRASNLTLDDLKAILVIAHDHDCKIFLTLNIILLESEIRAVVRLLNQLVHTEIDGVIIQDLGLGYIIKHYFPMLDVHASTQLNTHNEGQMRFLGHLNASRVNVSRELDLPEITRLANFGRQHNMLLEVFVHGSYCIGYSGLCYMSSARNGASGNRGRCSQPCRDTYQKTDVGVSHPLNMKDNSAYEDFAPLADAGVYSLKVEGRMKQSHYVYTVVDQWRKQIDSYEQKGQLLTDTSELYKVFNRDFSAGYLTGTINRDMYIDNPRNHAGEHFAQLAGVSDQEQKRLIKQKVYDDNTQIMAQMQQRIADLDHEEHKDSSCKHKIADIQVPSLKAQNSSNQTNAMQLNVLISDRADVERYHGQEVSVYFALPSALARQLPAMLELFEQHPHLIPWFPAVLIGDDFDAAQTLLATLSPRLIVTNNTGVATLANQLGLAWVAGPQLNLTNSYALHCLKEEYQCAGAFLSNELSAKQMKHVVRPEQFRLCYSIYQPLVLLTSRQCMFQQTIGCRKKRVTKGCLASCKKSASIINLNGSSYVIDKQRGEHNSIYHQYHNMNVQVVRDMPHLFTDLFIDLRAIPTETKVNLDSETLVALFKQLCEPQLRESASEQLLASVAPTTNAQYIKGLA</sequence>
<dbReference type="RefSeq" id="WP_225250076.1">
    <property type="nucleotide sequence ID" value="NZ_JAIWIU010000041.1"/>
</dbReference>
<dbReference type="EMBL" id="JAIWIU010000041">
    <property type="protein sequence ID" value="MCA2015860.1"/>
    <property type="molecule type" value="Genomic_DNA"/>
</dbReference>
<dbReference type="Proteomes" id="UP001199044">
    <property type="component" value="Unassembled WGS sequence"/>
</dbReference>
<keyword evidence="2" id="KW-1185">Reference proteome</keyword>
<dbReference type="InterPro" id="IPR051454">
    <property type="entry name" value="RNA/ubiquinone_mod_enzymes"/>
</dbReference>